<feature type="transmembrane region" description="Helical" evidence="2">
    <location>
        <begin position="36"/>
        <end position="54"/>
    </location>
</feature>
<dbReference type="PANTHER" id="PTHR32251">
    <property type="entry name" value="3-OXO-5-ALPHA-STEROID 4-DEHYDROGENASE"/>
    <property type="match status" value="1"/>
</dbReference>
<dbReference type="Proteomes" id="UP000253562">
    <property type="component" value="Unassembled WGS sequence"/>
</dbReference>
<dbReference type="Pfam" id="PF06966">
    <property type="entry name" value="DUF1295"/>
    <property type="match status" value="1"/>
</dbReference>
<evidence type="ECO:0000256" key="1">
    <source>
        <dbReference type="SAM" id="MobiDB-lite"/>
    </source>
</evidence>
<evidence type="ECO:0000313" key="4">
    <source>
        <dbReference type="Proteomes" id="UP000253562"/>
    </source>
</evidence>
<evidence type="ECO:0000256" key="2">
    <source>
        <dbReference type="SAM" id="Phobius"/>
    </source>
</evidence>
<keyword evidence="2" id="KW-1133">Transmembrane helix</keyword>
<keyword evidence="2" id="KW-0812">Transmembrane</keyword>
<keyword evidence="2" id="KW-0472">Membrane</keyword>
<feature type="transmembrane region" description="Helical" evidence="2">
    <location>
        <begin position="187"/>
        <end position="204"/>
    </location>
</feature>
<dbReference type="PROSITE" id="PS50244">
    <property type="entry name" value="S5A_REDUCTASE"/>
    <property type="match status" value="1"/>
</dbReference>
<feature type="region of interest" description="Disordered" evidence="1">
    <location>
        <begin position="253"/>
        <end position="280"/>
    </location>
</feature>
<dbReference type="AlphaFoldDB" id="A0A368KXV7"/>
<dbReference type="InterPro" id="IPR010721">
    <property type="entry name" value="UstE-like"/>
</dbReference>
<feature type="compositionally biased region" description="Low complexity" evidence="1">
    <location>
        <begin position="260"/>
        <end position="274"/>
    </location>
</feature>
<dbReference type="OrthoDB" id="9779233at2"/>
<dbReference type="EMBL" id="QPEX01000003">
    <property type="protein sequence ID" value="RCS56163.1"/>
    <property type="molecule type" value="Genomic_DNA"/>
</dbReference>
<feature type="transmembrane region" description="Helical" evidence="2">
    <location>
        <begin position="133"/>
        <end position="155"/>
    </location>
</feature>
<accession>A0A368KXV7</accession>
<dbReference type="GO" id="GO:0016020">
    <property type="term" value="C:membrane"/>
    <property type="evidence" value="ECO:0007669"/>
    <property type="project" value="TreeGrafter"/>
</dbReference>
<dbReference type="RefSeq" id="WP_114366637.1">
    <property type="nucleotide sequence ID" value="NZ_QPEX01000003.1"/>
</dbReference>
<evidence type="ECO:0000313" key="3">
    <source>
        <dbReference type="EMBL" id="RCS56163.1"/>
    </source>
</evidence>
<organism evidence="3 4">
    <name type="scientific">Bremerella cremea</name>
    <dbReference type="NCBI Taxonomy" id="1031537"/>
    <lineage>
        <taxon>Bacteria</taxon>
        <taxon>Pseudomonadati</taxon>
        <taxon>Planctomycetota</taxon>
        <taxon>Planctomycetia</taxon>
        <taxon>Pirellulales</taxon>
        <taxon>Pirellulaceae</taxon>
        <taxon>Bremerella</taxon>
    </lineage>
</organism>
<feature type="transmembrane region" description="Helical" evidence="2">
    <location>
        <begin position="101"/>
        <end position="121"/>
    </location>
</feature>
<feature type="transmembrane region" description="Helical" evidence="2">
    <location>
        <begin position="6"/>
        <end position="24"/>
    </location>
</feature>
<reference evidence="3 4" key="1">
    <citation type="submission" date="2018-07" db="EMBL/GenBank/DDBJ databases">
        <title>Comparative genomes isolates from brazilian mangrove.</title>
        <authorList>
            <person name="De Araujo J.E."/>
            <person name="Taketani R.G."/>
            <person name="Silva M.C.P."/>
            <person name="Lourenco M.V."/>
            <person name="Oliveira V.M."/>
            <person name="Andreote F.D."/>
        </authorList>
    </citation>
    <scope>NUCLEOTIDE SEQUENCE [LARGE SCALE GENOMIC DNA]</scope>
    <source>
        <strain evidence="3 4">HEX PRIS-MGV</strain>
    </source>
</reference>
<proteinExistence type="predicted"/>
<name>A0A368KXV7_9BACT</name>
<gene>
    <name evidence="3" type="ORF">DTL42_00090</name>
</gene>
<sequence>MEFPSLLLVNAVTIAGCMLALWLLSLWLKDASIVDIFWGLGFVVVAWVSTLCAASPGTLAWLTTILVTIWGCRLAGYLAWRNLGHGEDKRYTEMRNKPGRNFALFSLVVVFGLQGTIMWIVSLPLQILPTLSGSFSAISAIGIACWAIGLTFEAVGDYQLARFKANASQQGEVLDQGLWRYTRHPNYFGDFLIWWGYYLLAISADSGAWWTAVGPALMSFCLLYFSGVAHLEQHIQTRRPAYADYIRRTSPFFPWPPSPQQTSSIESSSGSAHPQEPRPS</sequence>
<dbReference type="PANTHER" id="PTHR32251:SF17">
    <property type="entry name" value="STEROID 5-ALPHA REDUCTASE C-TERMINAL DOMAIN-CONTAINING PROTEIN"/>
    <property type="match status" value="1"/>
</dbReference>
<dbReference type="Gene3D" id="1.20.120.1630">
    <property type="match status" value="1"/>
</dbReference>
<feature type="transmembrane region" description="Helical" evidence="2">
    <location>
        <begin position="60"/>
        <end position="80"/>
    </location>
</feature>
<comment type="caution">
    <text evidence="3">The sequence shown here is derived from an EMBL/GenBank/DDBJ whole genome shotgun (WGS) entry which is preliminary data.</text>
</comment>
<protein>
    <submittedName>
        <fullName evidence="3">DUF1295 domain-containing protein</fullName>
    </submittedName>
</protein>